<dbReference type="EMBL" id="WUWG01000005">
    <property type="protein sequence ID" value="MXU66069.1"/>
    <property type="molecule type" value="Genomic_DNA"/>
</dbReference>
<comment type="caution">
    <text evidence="2">The sequence shown here is derived from an EMBL/GenBank/DDBJ whole genome shotgun (WGS) entry which is preliminary data.</text>
</comment>
<protein>
    <submittedName>
        <fullName evidence="2">Uncharacterized protein</fullName>
    </submittedName>
</protein>
<evidence type="ECO:0000313" key="2">
    <source>
        <dbReference type="EMBL" id="MXU66069.1"/>
    </source>
</evidence>
<organism evidence="2 3">
    <name type="scientific">Oceanomicrobium pacificus</name>
    <dbReference type="NCBI Taxonomy" id="2692916"/>
    <lineage>
        <taxon>Bacteria</taxon>
        <taxon>Pseudomonadati</taxon>
        <taxon>Pseudomonadota</taxon>
        <taxon>Alphaproteobacteria</taxon>
        <taxon>Rhodobacterales</taxon>
        <taxon>Paracoccaceae</taxon>
        <taxon>Oceanomicrobium</taxon>
    </lineage>
</organism>
<feature type="region of interest" description="Disordered" evidence="1">
    <location>
        <begin position="65"/>
        <end position="89"/>
    </location>
</feature>
<name>A0A6B0TTG8_9RHOB</name>
<proteinExistence type="predicted"/>
<feature type="compositionally biased region" description="Polar residues" evidence="1">
    <location>
        <begin position="73"/>
        <end position="89"/>
    </location>
</feature>
<dbReference type="Proteomes" id="UP000436016">
    <property type="component" value="Unassembled WGS sequence"/>
</dbReference>
<sequence>MSYGVGTVNVHKKLKLDKRNGSDNWYARLTLENGKRIVKSTKTDDLEEAKERALELYFETQARIKTSFPPKPASSSMSRNTQSRGCKMS</sequence>
<dbReference type="AlphaFoldDB" id="A0A6B0TTG8"/>
<dbReference type="RefSeq" id="WP_160855248.1">
    <property type="nucleotide sequence ID" value="NZ_WUWG01000005.1"/>
</dbReference>
<accession>A0A6B0TTG8</accession>
<reference evidence="2 3" key="1">
    <citation type="submission" date="2019-12" db="EMBL/GenBank/DDBJ databases">
        <title>Strain KN286 was isolated from seawater, which was collected from Caroline Seamount in the tropical western Pacific.</title>
        <authorList>
            <person name="Wang Q."/>
        </authorList>
    </citation>
    <scope>NUCLEOTIDE SEQUENCE [LARGE SCALE GENOMIC DNA]</scope>
    <source>
        <strain evidence="2 3">KN286</strain>
    </source>
</reference>
<gene>
    <name evidence="2" type="ORF">GSH16_11475</name>
</gene>
<evidence type="ECO:0000256" key="1">
    <source>
        <dbReference type="SAM" id="MobiDB-lite"/>
    </source>
</evidence>
<keyword evidence="3" id="KW-1185">Reference proteome</keyword>
<evidence type="ECO:0000313" key="3">
    <source>
        <dbReference type="Proteomes" id="UP000436016"/>
    </source>
</evidence>